<dbReference type="AlphaFoldDB" id="A0A0L8BS72"/>
<keyword evidence="4" id="KW-0732">Signal</keyword>
<dbReference type="Proteomes" id="UP000037425">
    <property type="component" value="Unassembled WGS sequence"/>
</dbReference>
<dbReference type="PIRSF" id="PIRSF002741">
    <property type="entry name" value="MppA"/>
    <property type="match status" value="1"/>
</dbReference>
<dbReference type="SUPFAM" id="SSF53850">
    <property type="entry name" value="Periplasmic binding protein-like II"/>
    <property type="match status" value="1"/>
</dbReference>
<dbReference type="GO" id="GO:0043190">
    <property type="term" value="C:ATP-binding cassette (ABC) transporter complex"/>
    <property type="evidence" value="ECO:0007669"/>
    <property type="project" value="InterPro"/>
</dbReference>
<dbReference type="GO" id="GO:1904680">
    <property type="term" value="F:peptide transmembrane transporter activity"/>
    <property type="evidence" value="ECO:0007669"/>
    <property type="project" value="TreeGrafter"/>
</dbReference>
<evidence type="ECO:0000256" key="3">
    <source>
        <dbReference type="ARBA" id="ARBA00022448"/>
    </source>
</evidence>
<dbReference type="Gene3D" id="3.90.76.10">
    <property type="entry name" value="Dipeptide-binding Protein, Domain 1"/>
    <property type="match status" value="1"/>
</dbReference>
<dbReference type="Gene3D" id="3.40.190.10">
    <property type="entry name" value="Periplasmic binding protein-like II"/>
    <property type="match status" value="1"/>
</dbReference>
<reference evidence="8" key="1">
    <citation type="submission" date="2015-07" db="EMBL/GenBank/DDBJ databases">
        <title>Whole genome sequence of an Ensifer adhaerens strain isolated from a cave pool in the Wind Cave National Park.</title>
        <authorList>
            <person name="Eng W.W.H."/>
            <person name="Gan H.M."/>
            <person name="Barton H.A."/>
            <person name="Savka M.A."/>
        </authorList>
    </citation>
    <scope>NUCLEOTIDE SEQUENCE [LARGE SCALE GENOMIC DNA]</scope>
    <source>
        <strain evidence="8">SD006</strain>
    </source>
</reference>
<dbReference type="InterPro" id="IPR030678">
    <property type="entry name" value="Peptide/Ni-bd"/>
</dbReference>
<dbReference type="EMBL" id="LGAP01000011">
    <property type="protein sequence ID" value="KOF17433.1"/>
    <property type="molecule type" value="Genomic_DNA"/>
</dbReference>
<comment type="similarity">
    <text evidence="2">Belongs to the bacterial solute-binding protein 5 family.</text>
</comment>
<proteinExistence type="inferred from homology"/>
<feature type="domain" description="Solute-binding protein family 5" evidence="6">
    <location>
        <begin position="109"/>
        <end position="450"/>
    </location>
</feature>
<keyword evidence="5" id="KW-0472">Membrane</keyword>
<dbReference type="OrthoDB" id="9803988at2"/>
<dbReference type="GO" id="GO:0030288">
    <property type="term" value="C:outer membrane-bounded periplasmic space"/>
    <property type="evidence" value="ECO:0007669"/>
    <property type="project" value="UniProtKB-ARBA"/>
</dbReference>
<dbReference type="PANTHER" id="PTHR30290">
    <property type="entry name" value="PERIPLASMIC BINDING COMPONENT OF ABC TRANSPORTER"/>
    <property type="match status" value="1"/>
</dbReference>
<keyword evidence="5" id="KW-1133">Transmembrane helix</keyword>
<sequence length="536" mass="58077">MNDKTTNWTKADDAMVEPATRRGATRRELLQMMLAGGVATAAGGFMLGNATRAVAATPVFGGALKAAGWSSSTADTLDPAKASLSTDYVRCCAFYNRLTYIDQTGATQMELAESVESKDAKVWTIKLRNGVTFHDGKPLTADDVVFSLKRHLDPGVGSKVAKIAAQMTGFKAIDKQTVEITLANANADLPTILGMHHFMIVADGTTDFSKGNGTGAFVREVFEPGVRSVGLKNKNYWKSSGPNVDSFEYFAISDDNARVNALLSGDIHLAASINPRSMRLVESQDGFALSKTTSGNYTNLNIRMDMAPGDKKDFVQGMKYLINREQIQKSALRGLAEIGNDQPISPANLYHNADLKPKAFDPEKAKFHFEKAGVLGQSIPMIASEAANASIDMAMIVQAAGAEIGMKFDVQRVPADGYWDNYWLKAPVHFGNINPRPTPDILFSLLYASDAPWNESQYKSATFDKMLIEARGSLDQAKRKEIYNAMQVMVAEEAGTVIPAYLSNVDATTAKLKGLAPSPLGGQMGYAFAEYVWLEA</sequence>
<keyword evidence="5" id="KW-0812">Transmembrane</keyword>
<dbReference type="CDD" id="cd08503">
    <property type="entry name" value="PBP2_NikA_DppA_OppA_like_17"/>
    <property type="match status" value="1"/>
</dbReference>
<organism evidence="7 8">
    <name type="scientific">Ensifer adhaerens</name>
    <name type="common">Sinorhizobium morelense</name>
    <dbReference type="NCBI Taxonomy" id="106592"/>
    <lineage>
        <taxon>Bacteria</taxon>
        <taxon>Pseudomonadati</taxon>
        <taxon>Pseudomonadota</taxon>
        <taxon>Alphaproteobacteria</taxon>
        <taxon>Hyphomicrobiales</taxon>
        <taxon>Rhizobiaceae</taxon>
        <taxon>Sinorhizobium/Ensifer group</taxon>
        <taxon>Ensifer</taxon>
    </lineage>
</organism>
<evidence type="ECO:0000256" key="1">
    <source>
        <dbReference type="ARBA" id="ARBA00004418"/>
    </source>
</evidence>
<dbReference type="Pfam" id="PF00496">
    <property type="entry name" value="SBP_bac_5"/>
    <property type="match status" value="1"/>
</dbReference>
<evidence type="ECO:0000313" key="7">
    <source>
        <dbReference type="EMBL" id="KOF17433.1"/>
    </source>
</evidence>
<accession>A0A0L8BS72</accession>
<evidence type="ECO:0000256" key="5">
    <source>
        <dbReference type="SAM" id="Phobius"/>
    </source>
</evidence>
<dbReference type="PROSITE" id="PS51318">
    <property type="entry name" value="TAT"/>
    <property type="match status" value="1"/>
</dbReference>
<dbReference type="PATRIC" id="fig|106592.7.peg.1408"/>
<dbReference type="Gene3D" id="3.10.105.10">
    <property type="entry name" value="Dipeptide-binding Protein, Domain 3"/>
    <property type="match status" value="1"/>
</dbReference>
<dbReference type="InterPro" id="IPR039424">
    <property type="entry name" value="SBP_5"/>
</dbReference>
<evidence type="ECO:0000259" key="6">
    <source>
        <dbReference type="Pfam" id="PF00496"/>
    </source>
</evidence>
<evidence type="ECO:0000256" key="2">
    <source>
        <dbReference type="ARBA" id="ARBA00005695"/>
    </source>
</evidence>
<name>A0A0L8BS72_ENSAD</name>
<keyword evidence="3" id="KW-0813">Transport</keyword>
<feature type="transmembrane region" description="Helical" evidence="5">
    <location>
        <begin position="29"/>
        <end position="48"/>
    </location>
</feature>
<gene>
    <name evidence="7" type="ORF">AC244_18100</name>
</gene>
<dbReference type="InterPro" id="IPR006311">
    <property type="entry name" value="TAT_signal"/>
</dbReference>
<comment type="caution">
    <text evidence="7">The sequence shown here is derived from an EMBL/GenBank/DDBJ whole genome shotgun (WGS) entry which is preliminary data.</text>
</comment>
<dbReference type="InterPro" id="IPR000914">
    <property type="entry name" value="SBP_5_dom"/>
</dbReference>
<protein>
    <submittedName>
        <fullName evidence="7">ABC transporter substrate-binding protein</fullName>
    </submittedName>
</protein>
<dbReference type="GO" id="GO:0015833">
    <property type="term" value="P:peptide transport"/>
    <property type="evidence" value="ECO:0007669"/>
    <property type="project" value="TreeGrafter"/>
</dbReference>
<dbReference type="PANTHER" id="PTHR30290:SF9">
    <property type="entry name" value="OLIGOPEPTIDE-BINDING PROTEIN APPA"/>
    <property type="match status" value="1"/>
</dbReference>
<evidence type="ECO:0000313" key="8">
    <source>
        <dbReference type="Proteomes" id="UP000037425"/>
    </source>
</evidence>
<comment type="subcellular location">
    <subcellularLocation>
        <location evidence="1">Periplasm</location>
    </subcellularLocation>
</comment>
<dbReference type="RefSeq" id="WP_053250194.1">
    <property type="nucleotide sequence ID" value="NZ_LGAP01000011.1"/>
</dbReference>
<evidence type="ECO:0000256" key="4">
    <source>
        <dbReference type="ARBA" id="ARBA00022729"/>
    </source>
</evidence>